<organism evidence="1 2">
    <name type="scientific">Pseudoduganella armeniaca</name>
    <dbReference type="NCBI Taxonomy" id="2072590"/>
    <lineage>
        <taxon>Bacteria</taxon>
        <taxon>Pseudomonadati</taxon>
        <taxon>Pseudomonadota</taxon>
        <taxon>Betaproteobacteria</taxon>
        <taxon>Burkholderiales</taxon>
        <taxon>Oxalobacteraceae</taxon>
        <taxon>Telluria group</taxon>
        <taxon>Pseudoduganella</taxon>
    </lineage>
</organism>
<dbReference type="EMBL" id="CP028324">
    <property type="protein sequence ID" value="AVR99224.1"/>
    <property type="molecule type" value="Genomic_DNA"/>
</dbReference>
<sequence length="204" mass="22151">MTPLRARCAGGTLAAEPQQGKAPSRFAALTNIRAPHDFDPHAPSRGMLVSNFLAGDMSAREYVEQIRPGAQAYNGFNLVLCDGLELVWFSNRGEADARNGQPLPPGIYGLSNALLDSPWPKVVRTKAQFASLLCLGAPEDAYFEMLADTTRAPDQRLPETGVPIERERMLSAVKIESPDYGTRTSTVVKLYAVAPAELHEIEVA</sequence>
<name>A0A2R4CHY1_9BURK</name>
<evidence type="ECO:0008006" key="3">
    <source>
        <dbReference type="Google" id="ProtNLM"/>
    </source>
</evidence>
<protein>
    <recommendedName>
        <fullName evidence="3">NRDE family protein</fullName>
    </recommendedName>
</protein>
<evidence type="ECO:0000313" key="2">
    <source>
        <dbReference type="Proteomes" id="UP000240505"/>
    </source>
</evidence>
<proteinExistence type="predicted"/>
<accession>A0A2R4CHY1</accession>
<gene>
    <name evidence="1" type="ORF">C9I28_15085</name>
</gene>
<dbReference type="Pfam" id="PF05742">
    <property type="entry name" value="TANGO2"/>
    <property type="match status" value="1"/>
</dbReference>
<dbReference type="InterPro" id="IPR008551">
    <property type="entry name" value="TANGO2"/>
</dbReference>
<dbReference type="PANTHER" id="PTHR17985">
    <property type="entry name" value="SER/THR-RICH PROTEIN T10 IN DGCR REGION"/>
    <property type="match status" value="1"/>
</dbReference>
<reference evidence="1 2" key="1">
    <citation type="submission" date="2018-03" db="EMBL/GenBank/DDBJ databases">
        <title>Massilia armeniaca sp. nov., isolated from desert soil.</title>
        <authorList>
            <person name="Huang H."/>
            <person name="Ren M."/>
        </authorList>
    </citation>
    <scope>NUCLEOTIDE SEQUENCE [LARGE SCALE GENOMIC DNA]</scope>
    <source>
        <strain evidence="1 2">ZMN-3</strain>
    </source>
</reference>
<dbReference type="OrthoDB" id="4380123at2"/>
<dbReference type="KEGG" id="masz:C9I28_15085"/>
<dbReference type="AlphaFoldDB" id="A0A2R4CHY1"/>
<dbReference type="PANTHER" id="PTHR17985:SF8">
    <property type="entry name" value="TRANSPORT AND GOLGI ORGANIZATION PROTEIN 2 HOMOLOG"/>
    <property type="match status" value="1"/>
</dbReference>
<keyword evidence="2" id="KW-1185">Reference proteome</keyword>
<evidence type="ECO:0000313" key="1">
    <source>
        <dbReference type="EMBL" id="AVR99224.1"/>
    </source>
</evidence>
<dbReference type="Proteomes" id="UP000240505">
    <property type="component" value="Chromosome"/>
</dbReference>